<comment type="similarity">
    <text evidence="1">Belongs to the bacterial solute-binding protein 7 family.</text>
</comment>
<dbReference type="PANTHER" id="PTHR33376">
    <property type="match status" value="1"/>
</dbReference>
<dbReference type="PANTHER" id="PTHR33376:SF7">
    <property type="entry name" value="C4-DICARBOXYLATE-BINDING PROTEIN DCTB"/>
    <property type="match status" value="1"/>
</dbReference>
<accession>G7ZDK0</accession>
<protein>
    <submittedName>
        <fullName evidence="5">TRAP dicarboxylate transport system, periplasmic component (DctP-like)</fullName>
    </submittedName>
</protein>
<organism evidence="5 6">
    <name type="scientific">Azospirillum lipoferum (strain 4B)</name>
    <dbReference type="NCBI Taxonomy" id="862719"/>
    <lineage>
        <taxon>Bacteria</taxon>
        <taxon>Pseudomonadati</taxon>
        <taxon>Pseudomonadota</taxon>
        <taxon>Alphaproteobacteria</taxon>
        <taxon>Rhodospirillales</taxon>
        <taxon>Azospirillaceae</taxon>
        <taxon>Azospirillum</taxon>
    </lineage>
</organism>
<keyword evidence="3 4" id="KW-0732">Signal</keyword>
<sequence length="345" mass="36922">MTPTKTSSHYFFLAKPMLALLAAASATALAVLPTDAEAATRMRCSHQLPPSHHIAKVVDRWAAEVKTLSDGNLDVQVFGSDSLIKANENILAVAKGDIECAFSLNFQWGKTLPLMNVTVGPYTMSSIEAWKKWPDSEAAAFLEERLLKKGVKNIAWMFQTNTSVFTSKGKPLLKPADFQGQKMRGLGPAFDRGLKAMGATPVAIPGSEVYQALATGVIDSAITDVAAAWSRKYYEVQDHMTVVPVLAAYLHGYVNPGWYNKLTDKDKAALKKAGELAAGWAIDASQEAAASAPADLASKGVKVHIATPEENAAFKAAMAPAFAEGFADEAGADGRKLLELVNKLQ</sequence>
<dbReference type="EMBL" id="FQ311870">
    <property type="protein sequence ID" value="CBS89579.1"/>
    <property type="molecule type" value="Genomic_DNA"/>
</dbReference>
<dbReference type="Gene3D" id="3.40.190.170">
    <property type="entry name" value="Bacterial extracellular solute-binding protein, family 7"/>
    <property type="match status" value="1"/>
</dbReference>
<keyword evidence="6" id="KW-1185">Reference proteome</keyword>
<keyword evidence="5" id="KW-0614">Plasmid</keyword>
<evidence type="ECO:0000256" key="2">
    <source>
        <dbReference type="ARBA" id="ARBA00022448"/>
    </source>
</evidence>
<dbReference type="InterPro" id="IPR038404">
    <property type="entry name" value="TRAP_DctP_sf"/>
</dbReference>
<dbReference type="NCBIfam" id="NF037995">
    <property type="entry name" value="TRAP_S1"/>
    <property type="match status" value="1"/>
</dbReference>
<name>G7ZDK0_AZOL4</name>
<evidence type="ECO:0000256" key="1">
    <source>
        <dbReference type="ARBA" id="ARBA00009023"/>
    </source>
</evidence>
<dbReference type="HOGENOM" id="CLU_036176_1_3_5"/>
<evidence type="ECO:0000313" key="6">
    <source>
        <dbReference type="Proteomes" id="UP000005667"/>
    </source>
</evidence>
<dbReference type="KEGG" id="ali:AZOLI_p20448"/>
<feature type="chain" id="PRO_5003506921" evidence="4">
    <location>
        <begin position="31"/>
        <end position="345"/>
    </location>
</feature>
<proteinExistence type="inferred from homology"/>
<evidence type="ECO:0000256" key="4">
    <source>
        <dbReference type="SAM" id="SignalP"/>
    </source>
</evidence>
<dbReference type="Pfam" id="PF03480">
    <property type="entry name" value="DctP"/>
    <property type="match status" value="1"/>
</dbReference>
<reference evidence="6" key="1">
    <citation type="journal article" date="2011" name="PLoS Genet.">
        <title>Azospirillum genomes reveal transition of bacteria from aquatic to terrestrial environments.</title>
        <authorList>
            <person name="Wisniewski-Dye F."/>
            <person name="Borziak K."/>
            <person name="Khalsa-Moyers G."/>
            <person name="Alexandre G."/>
            <person name="Sukharnikov L.O."/>
            <person name="Wuichet K."/>
            <person name="Hurst G.B."/>
            <person name="McDonald W.H."/>
            <person name="Robertson J.S."/>
            <person name="Barbe V."/>
            <person name="Calteau A."/>
            <person name="Rouy Z."/>
            <person name="Mangenot S."/>
            <person name="Prigent-Combaret C."/>
            <person name="Normand P."/>
            <person name="Boyer M."/>
            <person name="Siguier P."/>
            <person name="Dessaux Y."/>
            <person name="Elmerich C."/>
            <person name="Condemine G."/>
            <person name="Krishnen G."/>
            <person name="Kennedy I."/>
            <person name="Paterson A.H."/>
            <person name="Gonzalez V."/>
            <person name="Mavingui P."/>
            <person name="Zhulin I.B."/>
        </authorList>
    </citation>
    <scope>NUCLEOTIDE SEQUENCE [LARGE SCALE GENOMIC DNA]</scope>
    <source>
        <strain evidence="6">4B</strain>
    </source>
</reference>
<gene>
    <name evidence="5" type="ordered locus">AZOLI_p20448</name>
</gene>
<geneLocation type="plasmid" evidence="5 6">
    <name>AZO_p2</name>
</geneLocation>
<dbReference type="GO" id="GO:0055085">
    <property type="term" value="P:transmembrane transport"/>
    <property type="evidence" value="ECO:0007669"/>
    <property type="project" value="InterPro"/>
</dbReference>
<keyword evidence="2" id="KW-0813">Transport</keyword>
<dbReference type="RefSeq" id="WP_014188996.1">
    <property type="nucleotide sequence ID" value="NC_016586.1"/>
</dbReference>
<dbReference type="AlphaFoldDB" id="G7ZDK0"/>
<evidence type="ECO:0000313" key="5">
    <source>
        <dbReference type="EMBL" id="CBS89579.1"/>
    </source>
</evidence>
<dbReference type="Proteomes" id="UP000005667">
    <property type="component" value="Plasmid AZO_p2"/>
</dbReference>
<evidence type="ECO:0000256" key="3">
    <source>
        <dbReference type="ARBA" id="ARBA00022729"/>
    </source>
</evidence>
<dbReference type="OrthoDB" id="9776801at2"/>
<dbReference type="InterPro" id="IPR018389">
    <property type="entry name" value="DctP_fam"/>
</dbReference>
<feature type="signal peptide" evidence="4">
    <location>
        <begin position="1"/>
        <end position="30"/>
    </location>
</feature>